<evidence type="ECO:0000256" key="2">
    <source>
        <dbReference type="ARBA" id="ARBA00023015"/>
    </source>
</evidence>
<dbReference type="GO" id="GO:0016987">
    <property type="term" value="F:sigma factor activity"/>
    <property type="evidence" value="ECO:0007669"/>
    <property type="project" value="UniProtKB-KW"/>
</dbReference>
<dbReference type="Gene3D" id="1.10.10.10">
    <property type="entry name" value="Winged helix-like DNA-binding domain superfamily/Winged helix DNA-binding domain"/>
    <property type="match status" value="1"/>
</dbReference>
<accession>A0AAT9HP18</accession>
<dbReference type="EMBL" id="AP035768">
    <property type="protein sequence ID" value="BFO18995.1"/>
    <property type="molecule type" value="Genomic_DNA"/>
</dbReference>
<dbReference type="SUPFAM" id="SSF88659">
    <property type="entry name" value="Sigma3 and sigma4 domains of RNA polymerase sigma factors"/>
    <property type="match status" value="1"/>
</dbReference>
<sequence length="67" mass="7457">MLLDLLDRLPEERREAFVLTQLLGLPYTEAAALGDCPVGTVRSRVARARMTLTALIADAEEVVRPYE</sequence>
<name>A0AAT9HP18_9ACTN</name>
<dbReference type="AlphaFoldDB" id="A0AAT9HP18"/>
<reference evidence="6" key="1">
    <citation type="submission" date="2024-06" db="EMBL/GenBank/DDBJ databases">
        <authorList>
            <consortium name="consrtm"/>
            <person name="Uemura M."/>
            <person name="Terahara T."/>
        </authorList>
    </citation>
    <scope>NUCLEOTIDE SEQUENCE</scope>
    <source>
        <strain evidence="6">KM77-8</strain>
    </source>
</reference>
<keyword evidence="2" id="KW-0805">Transcription regulation</keyword>
<organism evidence="6">
    <name type="scientific">Streptomyces haneummycinicus</name>
    <dbReference type="NCBI Taxonomy" id="3074435"/>
    <lineage>
        <taxon>Bacteria</taxon>
        <taxon>Bacillati</taxon>
        <taxon>Actinomycetota</taxon>
        <taxon>Actinomycetes</taxon>
        <taxon>Kitasatosporales</taxon>
        <taxon>Streptomycetaceae</taxon>
        <taxon>Streptomyces</taxon>
    </lineage>
</organism>
<dbReference type="InterPro" id="IPR036388">
    <property type="entry name" value="WH-like_DNA-bd_sf"/>
</dbReference>
<gene>
    <name evidence="6" type="ORF">SHKM778_53830</name>
</gene>
<evidence type="ECO:0000256" key="3">
    <source>
        <dbReference type="ARBA" id="ARBA00023082"/>
    </source>
</evidence>
<evidence type="ECO:0000256" key="4">
    <source>
        <dbReference type="ARBA" id="ARBA00023163"/>
    </source>
</evidence>
<dbReference type="CDD" id="cd06171">
    <property type="entry name" value="Sigma70_r4"/>
    <property type="match status" value="1"/>
</dbReference>
<proteinExistence type="inferred from homology"/>
<comment type="similarity">
    <text evidence="1">Belongs to the sigma-70 factor family. ECF subfamily.</text>
</comment>
<evidence type="ECO:0000259" key="5">
    <source>
        <dbReference type="Pfam" id="PF08281"/>
    </source>
</evidence>
<dbReference type="GO" id="GO:0006352">
    <property type="term" value="P:DNA-templated transcription initiation"/>
    <property type="evidence" value="ECO:0007669"/>
    <property type="project" value="InterPro"/>
</dbReference>
<protein>
    <recommendedName>
        <fullName evidence="5">RNA polymerase sigma factor 70 region 4 type 2 domain-containing protein</fullName>
    </recommendedName>
</protein>
<keyword evidence="4" id="KW-0804">Transcription</keyword>
<dbReference type="InterPro" id="IPR013249">
    <property type="entry name" value="RNA_pol_sigma70_r4_t2"/>
</dbReference>
<dbReference type="InterPro" id="IPR013324">
    <property type="entry name" value="RNA_pol_sigma_r3/r4-like"/>
</dbReference>
<dbReference type="GO" id="GO:0003677">
    <property type="term" value="F:DNA binding"/>
    <property type="evidence" value="ECO:0007669"/>
    <property type="project" value="InterPro"/>
</dbReference>
<keyword evidence="3" id="KW-0731">Sigma factor</keyword>
<feature type="domain" description="RNA polymerase sigma factor 70 region 4 type 2" evidence="5">
    <location>
        <begin position="2"/>
        <end position="52"/>
    </location>
</feature>
<evidence type="ECO:0000256" key="1">
    <source>
        <dbReference type="ARBA" id="ARBA00010641"/>
    </source>
</evidence>
<evidence type="ECO:0000313" key="6">
    <source>
        <dbReference type="EMBL" id="BFO18995.1"/>
    </source>
</evidence>
<dbReference type="Pfam" id="PF08281">
    <property type="entry name" value="Sigma70_r4_2"/>
    <property type="match status" value="1"/>
</dbReference>
<reference evidence="6" key="2">
    <citation type="submission" date="2024-07" db="EMBL/GenBank/DDBJ databases">
        <title>Streptomyces haneummycinica sp. nov., a new antibiotic-producing actinobacterium isolated from marine sediment.</title>
        <authorList>
            <person name="Uemura M."/>
            <person name="Hamada M."/>
            <person name="Hirano S."/>
            <person name="Kobayashi K."/>
            <person name="Ohshiro T."/>
            <person name="Kobayashi T."/>
            <person name="Terahara T."/>
        </authorList>
    </citation>
    <scope>NUCLEOTIDE SEQUENCE</scope>
    <source>
        <strain evidence="6">KM77-8</strain>
    </source>
</reference>